<accession>A0A1J7IHN0</accession>
<dbReference type="GO" id="GO:0008194">
    <property type="term" value="F:UDP-glycosyltransferase activity"/>
    <property type="evidence" value="ECO:0007669"/>
    <property type="project" value="InterPro"/>
</dbReference>
<gene>
    <name evidence="4" type="ORF">CONLIGDRAFT_620970</name>
</gene>
<dbReference type="OrthoDB" id="5835829at2759"/>
<feature type="region of interest" description="Disordered" evidence="2">
    <location>
        <begin position="250"/>
        <end position="272"/>
    </location>
</feature>
<dbReference type="SUPFAM" id="SSF53756">
    <property type="entry name" value="UDP-Glycosyltransferase/glycogen phosphorylase"/>
    <property type="match status" value="1"/>
</dbReference>
<dbReference type="InterPro" id="IPR010610">
    <property type="entry name" value="EryCIII-like_C"/>
</dbReference>
<dbReference type="InterPro" id="IPR050426">
    <property type="entry name" value="Glycosyltransferase_28"/>
</dbReference>
<dbReference type="Pfam" id="PF06722">
    <property type="entry name" value="EryCIII-like_C"/>
    <property type="match status" value="1"/>
</dbReference>
<dbReference type="EMBL" id="KV875100">
    <property type="protein sequence ID" value="OIW26901.1"/>
    <property type="molecule type" value="Genomic_DNA"/>
</dbReference>
<sequence length="467" mass="50998">MASRCKPLLLICSTPVSGHIIPMLAIAKHLVAREYDVCFVSGSGYRQQAEAVGAEFVSVEGYGDFYDLTSWDLDTDWPPGQKHLEGPACFSHDLIHVFCRSLPSQHEAIQRALKKLSAQNPHRPIILMTESLNFGALAIARGAPGLRPDGFIAIGLNPILLTSVDHPPFGSGMLPDSSPEGRERNKLANAAQKQLFGQAQAEYVEALLSVGATATARPSDDEFLLDSLYTLPDRFIQMCTPSVEYPRSDAPDTLRFAGGYPTTSVPQGTTRRWERPPWWDEVTTSNTATPTRKKIVFVCQGTVAMDFNQLVIPTMTAMKDRASDIIVVIALGRPGVELPTNVAVPPNCRVADYIPYDELLPHVDVFVTTGGYGSFQRALNHGTPLVMAGTTEEKPETAARAEWAGVAVNLRTTYPSVGQLRRAVDEVLVNPRYKSRALEIRAEISTYDPVGVIVENIEEVALGARIS</sequence>
<dbReference type="PANTHER" id="PTHR48050:SF13">
    <property type="entry name" value="STEROL 3-BETA-GLUCOSYLTRANSFERASE UGT80A2"/>
    <property type="match status" value="1"/>
</dbReference>
<evidence type="ECO:0000256" key="1">
    <source>
        <dbReference type="ARBA" id="ARBA00022679"/>
    </source>
</evidence>
<evidence type="ECO:0000259" key="3">
    <source>
        <dbReference type="Pfam" id="PF06722"/>
    </source>
</evidence>
<dbReference type="AlphaFoldDB" id="A0A1J7IHN0"/>
<evidence type="ECO:0000313" key="5">
    <source>
        <dbReference type="Proteomes" id="UP000182658"/>
    </source>
</evidence>
<dbReference type="PANTHER" id="PTHR48050">
    <property type="entry name" value="STEROL 3-BETA-GLUCOSYLTRANSFERASE"/>
    <property type="match status" value="1"/>
</dbReference>
<dbReference type="InParanoid" id="A0A1J7IHN0"/>
<dbReference type="Gene3D" id="3.40.50.2000">
    <property type="entry name" value="Glycogen Phosphorylase B"/>
    <property type="match status" value="2"/>
</dbReference>
<dbReference type="STRING" id="1408157.A0A1J7IHN0"/>
<evidence type="ECO:0000256" key="2">
    <source>
        <dbReference type="SAM" id="MobiDB-lite"/>
    </source>
</evidence>
<dbReference type="InterPro" id="IPR002213">
    <property type="entry name" value="UDP_glucos_trans"/>
</dbReference>
<name>A0A1J7IHN0_9PEZI</name>
<feature type="compositionally biased region" description="Polar residues" evidence="2">
    <location>
        <begin position="261"/>
        <end position="270"/>
    </location>
</feature>
<dbReference type="CDD" id="cd03784">
    <property type="entry name" value="GT1_Gtf-like"/>
    <property type="match status" value="1"/>
</dbReference>
<keyword evidence="5" id="KW-1185">Reference proteome</keyword>
<evidence type="ECO:0000313" key="4">
    <source>
        <dbReference type="EMBL" id="OIW26901.1"/>
    </source>
</evidence>
<proteinExistence type="predicted"/>
<reference evidence="4 5" key="1">
    <citation type="submission" date="2016-10" db="EMBL/GenBank/DDBJ databases">
        <title>Draft genome sequence of Coniochaeta ligniaria NRRL30616, a lignocellulolytic fungus for bioabatement of inhibitors in plant biomass hydrolysates.</title>
        <authorList>
            <consortium name="DOE Joint Genome Institute"/>
            <person name="Jimenez D.J."/>
            <person name="Hector R.E."/>
            <person name="Riley R."/>
            <person name="Sun H."/>
            <person name="Grigoriev I.V."/>
            <person name="Van Elsas J.D."/>
            <person name="Nichols N.N."/>
        </authorList>
    </citation>
    <scope>NUCLEOTIDE SEQUENCE [LARGE SCALE GENOMIC DNA]</scope>
    <source>
        <strain evidence="4 5">NRRL 30616</strain>
    </source>
</reference>
<keyword evidence="1 4" id="KW-0808">Transferase</keyword>
<feature type="domain" description="Erythromycin biosynthesis protein CIII-like C-terminal" evidence="3">
    <location>
        <begin position="335"/>
        <end position="446"/>
    </location>
</feature>
<organism evidence="4 5">
    <name type="scientific">Coniochaeta ligniaria NRRL 30616</name>
    <dbReference type="NCBI Taxonomy" id="1408157"/>
    <lineage>
        <taxon>Eukaryota</taxon>
        <taxon>Fungi</taxon>
        <taxon>Dikarya</taxon>
        <taxon>Ascomycota</taxon>
        <taxon>Pezizomycotina</taxon>
        <taxon>Sordariomycetes</taxon>
        <taxon>Sordariomycetidae</taxon>
        <taxon>Coniochaetales</taxon>
        <taxon>Coniochaetaceae</taxon>
        <taxon>Coniochaeta</taxon>
    </lineage>
</organism>
<dbReference type="Proteomes" id="UP000182658">
    <property type="component" value="Unassembled WGS sequence"/>
</dbReference>
<dbReference type="GO" id="GO:0016758">
    <property type="term" value="F:hexosyltransferase activity"/>
    <property type="evidence" value="ECO:0007669"/>
    <property type="project" value="UniProtKB-ARBA"/>
</dbReference>
<protein>
    <submittedName>
        <fullName evidence="4">MGT family glycosyltransferase</fullName>
    </submittedName>
</protein>